<keyword evidence="1" id="KW-1133">Transmembrane helix</keyword>
<evidence type="ECO:0000313" key="3">
    <source>
        <dbReference type="Proteomes" id="UP001596004"/>
    </source>
</evidence>
<keyword evidence="1" id="KW-0812">Transmembrane</keyword>
<evidence type="ECO:0000313" key="2">
    <source>
        <dbReference type="EMBL" id="MFC4531306.1"/>
    </source>
</evidence>
<keyword evidence="1" id="KW-0472">Membrane</keyword>
<proteinExistence type="predicted"/>
<gene>
    <name evidence="2" type="ORF">ACFO60_11080</name>
</gene>
<reference evidence="3" key="1">
    <citation type="journal article" date="2019" name="Int. J. Syst. Evol. Microbiol.">
        <title>The Global Catalogue of Microorganisms (GCM) 10K type strain sequencing project: providing services to taxonomists for standard genome sequencing and annotation.</title>
        <authorList>
            <consortium name="The Broad Institute Genomics Platform"/>
            <consortium name="The Broad Institute Genome Sequencing Center for Infectious Disease"/>
            <person name="Wu L."/>
            <person name="Ma J."/>
        </authorList>
    </citation>
    <scope>NUCLEOTIDE SEQUENCE [LARGE SCALE GENOMIC DNA]</scope>
    <source>
        <strain evidence="3">CGMCC 4.7132</strain>
    </source>
</reference>
<feature type="transmembrane region" description="Helical" evidence="1">
    <location>
        <begin position="20"/>
        <end position="42"/>
    </location>
</feature>
<name>A0ABV9CE50_9ACTN</name>
<dbReference type="Proteomes" id="UP001596004">
    <property type="component" value="Unassembled WGS sequence"/>
</dbReference>
<keyword evidence="3" id="KW-1185">Reference proteome</keyword>
<dbReference type="RefSeq" id="WP_380839808.1">
    <property type="nucleotide sequence ID" value="NZ_JBHSFP010000005.1"/>
</dbReference>
<evidence type="ECO:0000256" key="1">
    <source>
        <dbReference type="SAM" id="Phobius"/>
    </source>
</evidence>
<organism evidence="2 3">
    <name type="scientific">Sphaerisporangium dianthi</name>
    <dbReference type="NCBI Taxonomy" id="1436120"/>
    <lineage>
        <taxon>Bacteria</taxon>
        <taxon>Bacillati</taxon>
        <taxon>Actinomycetota</taxon>
        <taxon>Actinomycetes</taxon>
        <taxon>Streptosporangiales</taxon>
        <taxon>Streptosporangiaceae</taxon>
        <taxon>Sphaerisporangium</taxon>
    </lineage>
</organism>
<dbReference type="EMBL" id="JBHSFP010000005">
    <property type="protein sequence ID" value="MFC4531306.1"/>
    <property type="molecule type" value="Genomic_DNA"/>
</dbReference>
<accession>A0ABV9CE50</accession>
<sequence>MADRRKRHHGRGGNRERREWLRLGVEMTLLAWRTALTVWNAVH</sequence>
<protein>
    <recommendedName>
        <fullName evidence="4">IS5/IS1182 family transposase</fullName>
    </recommendedName>
</protein>
<comment type="caution">
    <text evidence="2">The sequence shown here is derived from an EMBL/GenBank/DDBJ whole genome shotgun (WGS) entry which is preliminary data.</text>
</comment>
<evidence type="ECO:0008006" key="4">
    <source>
        <dbReference type="Google" id="ProtNLM"/>
    </source>
</evidence>